<feature type="region of interest" description="Disordered" evidence="11">
    <location>
        <begin position="1"/>
        <end position="23"/>
    </location>
</feature>
<evidence type="ECO:0000256" key="5">
    <source>
        <dbReference type="ARBA" id="ARBA00022679"/>
    </source>
</evidence>
<dbReference type="Pfam" id="PF26140">
    <property type="entry name" value="HEAT_URB1"/>
    <property type="match status" value="1"/>
</dbReference>
<comment type="catalytic activity">
    <reaction evidence="1">
        <text>a 4-O-methyl-thymidine in DNA + L-cysteinyl-[protein] = a thymidine in DNA + S-methyl-L-cysteinyl-[protein]</text>
        <dbReference type="Rhea" id="RHEA:53428"/>
        <dbReference type="Rhea" id="RHEA-COMP:10131"/>
        <dbReference type="Rhea" id="RHEA-COMP:10132"/>
        <dbReference type="Rhea" id="RHEA-COMP:13555"/>
        <dbReference type="Rhea" id="RHEA-COMP:13556"/>
        <dbReference type="ChEBI" id="CHEBI:29950"/>
        <dbReference type="ChEBI" id="CHEBI:82612"/>
        <dbReference type="ChEBI" id="CHEBI:137386"/>
        <dbReference type="ChEBI" id="CHEBI:137387"/>
        <dbReference type="EC" id="2.1.1.63"/>
    </reaction>
</comment>
<dbReference type="Proteomes" id="UP000283269">
    <property type="component" value="Unassembled WGS sequence"/>
</dbReference>
<dbReference type="Gene3D" id="1.10.10.10">
    <property type="entry name" value="Winged helix-like DNA-binding domain superfamily/Winged helix DNA-binding domain"/>
    <property type="match status" value="1"/>
</dbReference>
<evidence type="ECO:0000256" key="4">
    <source>
        <dbReference type="ARBA" id="ARBA00022603"/>
    </source>
</evidence>
<dbReference type="SUPFAM" id="SSF48371">
    <property type="entry name" value="ARM repeat"/>
    <property type="match status" value="1"/>
</dbReference>
<feature type="domain" description="Methylated-DNA-[protein]-cysteine S-methyltransferase DNA binding" evidence="13">
    <location>
        <begin position="2052"/>
        <end position="2118"/>
    </location>
</feature>
<keyword evidence="12" id="KW-0472">Membrane</keyword>
<sequence length="2153" mass="242053">MPVKRSTNADRPNKRPRVESTPKFTDVSQLRAALHADNPEDVTTALTSLRNQLTIKPQEPPILPQDERLVLVREWMESSSGAYDLLMLWDKATVRQSNVIALIVSILSSILTLLSSHYNNHALGQPIMKSLLTPSRLRHLNSYIGGSNNELVIVTLKLFNVMSSFGSGRDRKSVLEGFGWEIKSLPKLLNMRRKTHGEIDSTDPLLRPDIRTLYIQLLLSFVDVDNSTQTKSLFLEQHREPFLAIFKGLAQDHYSFARRILEVCWAGIWSDAKLKRTLKIGLFNESTLGHIIKLYERILPEGDDEDHIPADLAHHFLLAICTRPGTGICFKDRGWYPRESDPNDIAAKDDEDGKRKTGKIYNKILANILKTLKVNEDSRQQELAIKILSACPELVAGYWSAVALTLEPRLASKWITNIAVFGSIISLPIPSTTFYLPNTQLYQPTPPPLSTIIENILPSVNTKNNFSKGLQSPSGLVQHCSALALSRCLVKYQTVQEHFRKIAMALEEDKEEGQWYKRCRELERDARRRVPDFQVLVAFSQQKHVDPKTQANPTRIALLAESAQRLLWLYHRCLPSVVAEVRFDVGKLLQTFSQDVQTTGEDSESGDEPEASTRLYRVQQLHVLSLLKDSDQFVWTSKIASLSQTPFHILLTGLASSTIPAIRMAITSLLQHILSQSILFQEDRNEPELWLKVLPLKRQVLIGPDDSIFQGEAEGVITFLDECVQRCLKTPYRYIEALHSLIHPSSTVVGPLERLDMYPSPLLMTVLEQLDAKINNKSFAPSHIFGVVAFLRKLVFNLASKTTDLHFLRLFGGKLDTVLRPERLVQNVPNSLSVVEREMNILRATLLFSSFPPTTTPSLEAYKEYIKNIENKPVSDVKEVRISGIVGLNDWLRTSVYPLGTDDLSRVLAIVFAQDPSSLPSFLEILVPGQADVWKALDLQSKFSELYTFLQFGSLYIHTGADEIVDEKCQIILSDIIFARSPKLIDIMRNVYLILHFISSSLQHDAILTGHISLLARVLKASASVLPPADFTTLKEVVFVRPGVLKDLMTMPSSSNVLEGIHLLLQSTVTPASESDRILLSNISEYWFNAIETGLDEQTSASVSTACIWIKYLEPKRLFDLLDFLAGYVKQKPAGRVLIDVVLEALSLIGTLEWQSELTLVERLPQLISLRASMQDSALLDGVISVAIEASLPIGLDGCSLSSTPSSSSDLVDVTRRAVGRWTQHKRSVKVELDIRSFLQQPVFSKSTSKIISGLIYRHSYSPDIFIEWFRSSECLQQKDEHVIPIIHAFLDSSDSSKKSSVEADVWWPFIPKIVNVITRSSSPPDLRMQAQRCLVDIFSVCSPDSSDVQDVLQKELEALPQSKLTPELISTGSLLASVLKSNAYAVSVLLDRGMQVCIDQFSEDQETPEARVFTENLAYLVQEAGVSKAYLVETLLTVIIQNRFSSVPALSLALSCLSTCQLKPLIVNRILQSVIQHPHFFKVCLSSLVELSNAREKLVELLYRLFNLHPTNTCQVTHIEPLIRVYRGTLSRSDLRILSIFQLFEGEKKLSVAPLLARWSSNPVTPSHTALEAIQSLDPIVVLKTCLNFPRWRSLEDQSKVEVEPQEAGLYDPVFLMLLFSQMLSDQPPVSAFAWIELFRTNIASLFIRALSSKDGQMRDLALCQVVALWRQMQTADLQEQPHVLYVLNLLKDLMPTPVLTSFTEAENPRRLPTYTTLLLMHSIRAIFNPSNFVYPITARFLLQRPSLDTEDVPMLYGLLYSSADESWKKERTWIIKFLADGMVSSEDWRVLKRRHTWDLLASLFQSSKESEDAPLRMAILEVLANLTCNMQATTSLVLKSALLPWIEMQLLQSSTKAEGVEWIKILENIIVIVDADKIEASTNGEWRVIICRCLEYFLDEKTCSTAHENFPHAVPVILRLSSLAGPALSGLPTLLDLAVKCLEMFERGIEIEVDLDAAGANHSESISHPPHRSLNIHQRLSNTASSASNSRHFASKLLEMLWKASMSLNRKCGAWDKLTLRLLLSNSRRHRCRECSKEVDVAEWARKEVVHNLQITIPKGKVTTYKDVASAVGGSPRSVGSALRNNPFSPYVPCHRIIASNLFVGGFFGEWGKDHKTGTRYSDKIAFLSEEGVQFDDSGHLLTANQVLWKP</sequence>
<dbReference type="FunCoup" id="A0A409XDS8">
    <property type="interactions" value="105"/>
</dbReference>
<evidence type="ECO:0000256" key="11">
    <source>
        <dbReference type="SAM" id="MobiDB-lite"/>
    </source>
</evidence>
<dbReference type="CDD" id="cd06445">
    <property type="entry name" value="ATase"/>
    <property type="match status" value="1"/>
</dbReference>
<keyword evidence="12" id="KW-1133">Transmembrane helix</keyword>
<evidence type="ECO:0000259" key="14">
    <source>
        <dbReference type="Pfam" id="PF11707"/>
    </source>
</evidence>
<dbReference type="InterPro" id="IPR059018">
    <property type="entry name" value="HEAT_URB1"/>
</dbReference>
<dbReference type="Pfam" id="PF11707">
    <property type="entry name" value="Npa1"/>
    <property type="match status" value="1"/>
</dbReference>
<feature type="domain" description="URB1 central HEAT repeat" evidence="16">
    <location>
        <begin position="642"/>
        <end position="795"/>
    </location>
</feature>
<proteinExistence type="inferred from homology"/>
<evidence type="ECO:0000259" key="13">
    <source>
        <dbReference type="Pfam" id="PF01035"/>
    </source>
</evidence>
<evidence type="ECO:0000313" key="18">
    <source>
        <dbReference type="Proteomes" id="UP000283269"/>
    </source>
</evidence>
<dbReference type="GO" id="GO:0000463">
    <property type="term" value="P:maturation of LSU-rRNA from tricistronic rRNA transcript (SSU-rRNA, 5.8S rRNA, LSU-rRNA)"/>
    <property type="evidence" value="ECO:0007669"/>
    <property type="project" value="TreeGrafter"/>
</dbReference>
<comment type="caution">
    <text evidence="17">The sequence shown here is derived from an EMBL/GenBank/DDBJ whole genome shotgun (WGS) entry which is preliminary data.</text>
</comment>
<organism evidence="17 18">
    <name type="scientific">Psilocybe cyanescens</name>
    <dbReference type="NCBI Taxonomy" id="93625"/>
    <lineage>
        <taxon>Eukaryota</taxon>
        <taxon>Fungi</taxon>
        <taxon>Dikarya</taxon>
        <taxon>Basidiomycota</taxon>
        <taxon>Agaricomycotina</taxon>
        <taxon>Agaricomycetes</taxon>
        <taxon>Agaricomycetidae</taxon>
        <taxon>Agaricales</taxon>
        <taxon>Agaricineae</taxon>
        <taxon>Strophariaceae</taxon>
        <taxon>Psilocybe</taxon>
    </lineage>
</organism>
<dbReference type="GO" id="GO:0005730">
    <property type="term" value="C:nucleolus"/>
    <property type="evidence" value="ECO:0007669"/>
    <property type="project" value="TreeGrafter"/>
</dbReference>
<gene>
    <name evidence="17" type="ORF">CVT25_009130</name>
</gene>
<dbReference type="PANTHER" id="PTHR13500">
    <property type="entry name" value="NUCLEOLAR PRERIBOSOMAL-ASSOCIATED PROTEIN 1"/>
    <property type="match status" value="1"/>
</dbReference>
<reference evidence="17 18" key="1">
    <citation type="journal article" date="2018" name="Evol. Lett.">
        <title>Horizontal gene cluster transfer increased hallucinogenic mushroom diversity.</title>
        <authorList>
            <person name="Reynolds H.T."/>
            <person name="Vijayakumar V."/>
            <person name="Gluck-Thaler E."/>
            <person name="Korotkin H.B."/>
            <person name="Matheny P.B."/>
            <person name="Slot J.C."/>
        </authorList>
    </citation>
    <scope>NUCLEOTIDE SEQUENCE [LARGE SCALE GENOMIC DNA]</scope>
    <source>
        <strain evidence="17 18">2631</strain>
    </source>
</reference>
<evidence type="ECO:0000259" key="15">
    <source>
        <dbReference type="Pfam" id="PF16201"/>
    </source>
</evidence>
<dbReference type="PANTHER" id="PTHR13500:SF0">
    <property type="entry name" value="NUCLEOLAR PRE-RIBOSOMAL-ASSOCIATED PROTEIN 1"/>
    <property type="match status" value="1"/>
</dbReference>
<keyword evidence="12" id="KW-0812">Transmembrane</keyword>
<dbReference type="NCBIfam" id="TIGR00589">
    <property type="entry name" value="ogt"/>
    <property type="match status" value="1"/>
</dbReference>
<dbReference type="GO" id="GO:0006281">
    <property type="term" value="P:DNA repair"/>
    <property type="evidence" value="ECO:0007669"/>
    <property type="project" value="UniProtKB-KW"/>
</dbReference>
<keyword evidence="4" id="KW-0489">Methyltransferase</keyword>
<dbReference type="InterPro" id="IPR039844">
    <property type="entry name" value="URB1"/>
</dbReference>
<keyword evidence="7" id="KW-0234">DNA repair</keyword>
<evidence type="ECO:0000256" key="6">
    <source>
        <dbReference type="ARBA" id="ARBA00022763"/>
    </source>
</evidence>
<dbReference type="GO" id="GO:0000466">
    <property type="term" value="P:maturation of 5.8S rRNA from tricistronic rRNA transcript (SSU-rRNA, 5.8S rRNA, LSU-rRNA)"/>
    <property type="evidence" value="ECO:0007669"/>
    <property type="project" value="TreeGrafter"/>
</dbReference>
<dbReference type="InterPro" id="IPR036388">
    <property type="entry name" value="WH-like_DNA-bd_sf"/>
</dbReference>
<dbReference type="InParanoid" id="A0A409XDS8"/>
<feature type="domain" description="URB1 N-terminal" evidence="14">
    <location>
        <begin position="84"/>
        <end position="417"/>
    </location>
</feature>
<keyword evidence="18" id="KW-1185">Reference proteome</keyword>
<dbReference type="InterPro" id="IPR021714">
    <property type="entry name" value="URB1_N"/>
</dbReference>
<dbReference type="InterPro" id="IPR016024">
    <property type="entry name" value="ARM-type_fold"/>
</dbReference>
<dbReference type="Pfam" id="PF01035">
    <property type="entry name" value="DNA_binding_1"/>
    <property type="match status" value="1"/>
</dbReference>
<evidence type="ECO:0000256" key="3">
    <source>
        <dbReference type="ARBA" id="ARBA00015377"/>
    </source>
</evidence>
<evidence type="ECO:0000256" key="12">
    <source>
        <dbReference type="SAM" id="Phobius"/>
    </source>
</evidence>
<evidence type="ECO:0000256" key="7">
    <source>
        <dbReference type="ARBA" id="ARBA00023204"/>
    </source>
</evidence>
<keyword evidence="6" id="KW-0227">DNA damage</keyword>
<dbReference type="PROSITE" id="PS00374">
    <property type="entry name" value="MGMT"/>
    <property type="match status" value="1"/>
</dbReference>
<dbReference type="InterPro" id="IPR036217">
    <property type="entry name" value="MethylDNA_cys_MeTrfase_DNAb"/>
</dbReference>
<dbReference type="STRING" id="93625.A0A409XDS8"/>
<dbReference type="GO" id="GO:0003908">
    <property type="term" value="F:methylated-DNA-[protein]-cysteine S-methyltransferase activity"/>
    <property type="evidence" value="ECO:0007669"/>
    <property type="project" value="UniProtKB-EC"/>
</dbReference>
<evidence type="ECO:0000256" key="9">
    <source>
        <dbReference type="ARBA" id="ARBA00031621"/>
    </source>
</evidence>
<evidence type="ECO:0000259" key="16">
    <source>
        <dbReference type="Pfam" id="PF26140"/>
    </source>
</evidence>
<dbReference type="SUPFAM" id="SSF46767">
    <property type="entry name" value="Methylated DNA-protein cysteine methyltransferase, C-terminal domain"/>
    <property type="match status" value="1"/>
</dbReference>
<accession>A0A409XDS8</accession>
<evidence type="ECO:0000256" key="10">
    <source>
        <dbReference type="ARBA" id="ARBA00049348"/>
    </source>
</evidence>
<evidence type="ECO:0000256" key="8">
    <source>
        <dbReference type="ARBA" id="ARBA00030795"/>
    </source>
</evidence>
<evidence type="ECO:0000313" key="17">
    <source>
        <dbReference type="EMBL" id="PPQ88895.1"/>
    </source>
</evidence>
<dbReference type="EMBL" id="NHYD01001992">
    <property type="protein sequence ID" value="PPQ88895.1"/>
    <property type="molecule type" value="Genomic_DNA"/>
</dbReference>
<protein>
    <recommendedName>
        <fullName evidence="3">Methylated-DNA--protein-cysteine methyltransferase</fullName>
    </recommendedName>
    <alternativeName>
        <fullName evidence="8">6-O-methylguanine-DNA methyltransferase</fullName>
    </alternativeName>
    <alternativeName>
        <fullName evidence="9">O-6-methylguanine-DNA-alkyltransferase</fullName>
    </alternativeName>
</protein>
<keyword evidence="5" id="KW-0808">Transferase</keyword>
<comment type="similarity">
    <text evidence="2">Belongs to the MGMT family.</text>
</comment>
<evidence type="ECO:0000256" key="1">
    <source>
        <dbReference type="ARBA" id="ARBA00001286"/>
    </source>
</evidence>
<comment type="catalytic activity">
    <reaction evidence="10">
        <text>a 6-O-methyl-2'-deoxyguanosine in DNA + L-cysteinyl-[protein] = S-methyl-L-cysteinyl-[protein] + a 2'-deoxyguanosine in DNA</text>
        <dbReference type="Rhea" id="RHEA:24000"/>
        <dbReference type="Rhea" id="RHEA-COMP:10131"/>
        <dbReference type="Rhea" id="RHEA-COMP:10132"/>
        <dbReference type="Rhea" id="RHEA-COMP:11367"/>
        <dbReference type="Rhea" id="RHEA-COMP:11368"/>
        <dbReference type="ChEBI" id="CHEBI:29950"/>
        <dbReference type="ChEBI" id="CHEBI:82612"/>
        <dbReference type="ChEBI" id="CHEBI:85445"/>
        <dbReference type="ChEBI" id="CHEBI:85448"/>
        <dbReference type="EC" id="2.1.1.63"/>
    </reaction>
</comment>
<name>A0A409XDS8_PSICY</name>
<dbReference type="InterPro" id="IPR014048">
    <property type="entry name" value="MethylDNA_cys_MeTrfase_DNA-bd"/>
</dbReference>
<feature type="transmembrane region" description="Helical" evidence="12">
    <location>
        <begin position="99"/>
        <end position="118"/>
    </location>
</feature>
<evidence type="ECO:0000256" key="2">
    <source>
        <dbReference type="ARBA" id="ARBA00008711"/>
    </source>
</evidence>
<dbReference type="InterPro" id="IPR001497">
    <property type="entry name" value="MethylDNA_cys_MeTrfase_AS"/>
</dbReference>
<dbReference type="InterPro" id="IPR032436">
    <property type="entry name" value="URB1_C"/>
</dbReference>
<feature type="compositionally biased region" description="Basic and acidic residues" evidence="11">
    <location>
        <begin position="7"/>
        <end position="20"/>
    </location>
</feature>
<dbReference type="OrthoDB" id="72892at2759"/>
<feature type="domain" description="URB1 C-terminal" evidence="15">
    <location>
        <begin position="1646"/>
        <end position="1847"/>
    </location>
</feature>
<dbReference type="Pfam" id="PF16201">
    <property type="entry name" value="NopRA1"/>
    <property type="match status" value="1"/>
</dbReference>
<dbReference type="GO" id="GO:0032259">
    <property type="term" value="P:methylation"/>
    <property type="evidence" value="ECO:0007669"/>
    <property type="project" value="UniProtKB-KW"/>
</dbReference>